<keyword evidence="3" id="KW-1133">Transmembrane helix</keyword>
<dbReference type="HOGENOM" id="CLU_021639_4_1_9"/>
<dbReference type="PANTHER" id="PTHR22550">
    <property type="entry name" value="SPORE GERMINATION PROTEIN"/>
    <property type="match status" value="1"/>
</dbReference>
<name>A0A0F7CG82_PAEDU</name>
<proteinExistence type="inferred from homology"/>
<evidence type="ECO:0000256" key="1">
    <source>
        <dbReference type="ARBA" id="ARBA00005278"/>
    </source>
</evidence>
<organism evidence="4 5">
    <name type="scientific">Paenibacillus durus ATCC 35681</name>
    <dbReference type="NCBI Taxonomy" id="1333534"/>
    <lineage>
        <taxon>Bacteria</taxon>
        <taxon>Bacillati</taxon>
        <taxon>Bacillota</taxon>
        <taxon>Bacilli</taxon>
        <taxon>Bacillales</taxon>
        <taxon>Paenibacillaceae</taxon>
        <taxon>Paenibacillus</taxon>
    </lineage>
</organism>
<reference evidence="4 5" key="1">
    <citation type="submission" date="2015-03" db="EMBL/GenBank/DDBJ databases">
        <authorList>
            <person name="Abdul Halim M."/>
        </authorList>
    </citation>
    <scope>NUCLEOTIDE SEQUENCE [LARGE SCALE GENOMIC DNA]</scope>
    <source>
        <strain evidence="4 5">ATCC 35681</strain>
    </source>
</reference>
<dbReference type="GO" id="GO:0009847">
    <property type="term" value="P:spore germination"/>
    <property type="evidence" value="ECO:0007669"/>
    <property type="project" value="InterPro"/>
</dbReference>
<feature type="transmembrane region" description="Helical" evidence="3">
    <location>
        <begin position="438"/>
        <end position="466"/>
    </location>
</feature>
<evidence type="ECO:0000256" key="2">
    <source>
        <dbReference type="ARBA" id="ARBA00023136"/>
    </source>
</evidence>
<dbReference type="PATRIC" id="fig|1333534.5.peg.120"/>
<sequence>MLYTEVLPMMTWRRKQLSNSTPVMDDPVATEETLTAELSQNEAFVKQAFQRCSDLVCRKINDQDGTLRQLIVYLETLTDDKKVSEQLVKPLAADPQNRAAVETETWEGESMPVDKKVVTSRWSEVIRLVLRGHAAVFTEGEDQAVCFAVNAVIQRSIQEPSSEQVIRGGKEGFIERQSVNVGLLRNYLRTPRLKMEAFSVGELTETKVLVAYIEGLADVAVIDQVRNKIASIQIDGVLESGTIEELIVDDPFPIFPHVQITERPDVVAGSLLEGRVAILVDNTPFVMIVPTTFWAGLQASEDYNLNSPVATFTRWVRFIFLFVAIFAPSFFVAVTSYHQEMIPTSLLLSIASAREPVPFPVMIEAIIMEIMFEALREAGIRLPRAIGQTVSIVGGLVIGQAAVLAGIISAPILIVVSTTGIAAFLIPRFNFANGVRLLRFPIILLAGSLGLYGMALGFLGILLYVVHLKSFGVPYFTPVAPFSFRAFKDVWVRAPRNNGSGLSVPSYERAVKAPQQEGGE</sequence>
<dbReference type="GO" id="GO:0016020">
    <property type="term" value="C:membrane"/>
    <property type="evidence" value="ECO:0007669"/>
    <property type="project" value="InterPro"/>
</dbReference>
<dbReference type="InterPro" id="IPR050768">
    <property type="entry name" value="UPF0353/GerABKA_families"/>
</dbReference>
<gene>
    <name evidence="4" type="ORF">VK70_00530</name>
</gene>
<reference evidence="4 5" key="2">
    <citation type="journal article" date="2016" name="Genome Announc.">
        <title>Genome Sequence of a Gram-Positive Diazotroph, Paenibacillus durus Type Strain ATCC 35681.</title>
        <authorList>
            <person name="Halim M.A."/>
            <person name="Rahman A.Y."/>
            <person name="Sim K.S."/>
            <person name="Yam H.C."/>
            <person name="Rahim A.A."/>
            <person name="Ghazali A.H."/>
            <person name="Najimudin N."/>
        </authorList>
    </citation>
    <scope>NUCLEOTIDE SEQUENCE [LARGE SCALE GENOMIC DNA]</scope>
    <source>
        <strain evidence="4 5">ATCC 35681</strain>
    </source>
</reference>
<feature type="transmembrane region" description="Helical" evidence="3">
    <location>
        <begin position="396"/>
        <end position="426"/>
    </location>
</feature>
<dbReference type="InterPro" id="IPR004995">
    <property type="entry name" value="Spore_Ger"/>
</dbReference>
<dbReference type="PANTHER" id="PTHR22550:SF5">
    <property type="entry name" value="LEUCINE ZIPPER PROTEIN 4"/>
    <property type="match status" value="1"/>
</dbReference>
<accession>A0A0F7CG82</accession>
<dbReference type="EMBL" id="CP011114">
    <property type="protein sequence ID" value="AKG33281.1"/>
    <property type="molecule type" value="Genomic_DNA"/>
</dbReference>
<dbReference type="Proteomes" id="UP000034189">
    <property type="component" value="Chromosome"/>
</dbReference>
<dbReference type="Pfam" id="PF03323">
    <property type="entry name" value="GerA"/>
    <property type="match status" value="1"/>
</dbReference>
<keyword evidence="3" id="KW-0812">Transmembrane</keyword>
<feature type="transmembrane region" description="Helical" evidence="3">
    <location>
        <begin position="315"/>
        <end position="337"/>
    </location>
</feature>
<protein>
    <submittedName>
        <fullName evidence="4">Spore gernimation protein GerA</fullName>
    </submittedName>
</protein>
<dbReference type="AlphaFoldDB" id="A0A0F7CG82"/>
<comment type="similarity">
    <text evidence="1">Belongs to the GerABKA family.</text>
</comment>
<evidence type="ECO:0000313" key="5">
    <source>
        <dbReference type="Proteomes" id="UP000034189"/>
    </source>
</evidence>
<dbReference type="PIRSF" id="PIRSF005690">
    <property type="entry name" value="GerBA"/>
    <property type="match status" value="1"/>
</dbReference>
<evidence type="ECO:0000256" key="3">
    <source>
        <dbReference type="SAM" id="Phobius"/>
    </source>
</evidence>
<keyword evidence="2 3" id="KW-0472">Membrane</keyword>
<evidence type="ECO:0000313" key="4">
    <source>
        <dbReference type="EMBL" id="AKG33281.1"/>
    </source>
</evidence>